<evidence type="ECO:0000313" key="3">
    <source>
        <dbReference type="Proteomes" id="UP001595823"/>
    </source>
</evidence>
<evidence type="ECO:0000259" key="1">
    <source>
        <dbReference type="PROSITE" id="PS51186"/>
    </source>
</evidence>
<dbReference type="InterPro" id="IPR016181">
    <property type="entry name" value="Acyl_CoA_acyltransferase"/>
</dbReference>
<dbReference type="RefSeq" id="WP_380622430.1">
    <property type="nucleotide sequence ID" value="NZ_JBHSDK010000021.1"/>
</dbReference>
<sequence length="335" mass="37794">MDIVDLDAADPRTADEMWRLTAASYAHDREGTPPPTEKSFRGRLAHTDTGERHFRRGIWEGDRLVGYHTVTVFELENKDLAFLREVVDPARRRRGLGQALVEDALRVAGKAGRTRVLGFAYEQAEDGPDRSPAATRLKLKNGFRFNLREHSRMAPVAALGEEEERELFEESVAASPGYRIRTWVGPCPEDVIESFCRLFAKLLGEMPTGELDLEDFQMTPERQRGEERGFAARGMTLVTTVALDGDGEVAAITEYMVPAGVDYANQGMTLVDPAHRGRRLGTRVKIANLRRLREEAPEVERLLTANAETNEHMNRINERLGFRSVEIDVEYLKEL</sequence>
<dbReference type="GO" id="GO:0016746">
    <property type="term" value="F:acyltransferase activity"/>
    <property type="evidence" value="ECO:0007669"/>
    <property type="project" value="UniProtKB-KW"/>
</dbReference>
<keyword evidence="3" id="KW-1185">Reference proteome</keyword>
<proteinExistence type="predicted"/>
<feature type="domain" description="N-acetyltransferase" evidence="1">
    <location>
        <begin position="4"/>
        <end position="166"/>
    </location>
</feature>
<protein>
    <submittedName>
        <fullName evidence="2">GNAT family N-acetyltransferase</fullName>
        <ecNumber evidence="2">2.3.1.-</ecNumber>
    </submittedName>
</protein>
<dbReference type="EMBL" id="JBHSDK010000021">
    <property type="protein sequence ID" value="MFC4336463.1"/>
    <property type="molecule type" value="Genomic_DNA"/>
</dbReference>
<dbReference type="CDD" id="cd04301">
    <property type="entry name" value="NAT_SF"/>
    <property type="match status" value="1"/>
</dbReference>
<name>A0ABV8U055_9ACTN</name>
<accession>A0ABV8U055</accession>
<dbReference type="PROSITE" id="PS51186">
    <property type="entry name" value="GNAT"/>
    <property type="match status" value="1"/>
</dbReference>
<organism evidence="2 3">
    <name type="scientific">Salininema proteolyticum</name>
    <dbReference type="NCBI Taxonomy" id="1607685"/>
    <lineage>
        <taxon>Bacteria</taxon>
        <taxon>Bacillati</taxon>
        <taxon>Actinomycetota</taxon>
        <taxon>Actinomycetes</taxon>
        <taxon>Glycomycetales</taxon>
        <taxon>Glycomycetaceae</taxon>
        <taxon>Salininema</taxon>
    </lineage>
</organism>
<comment type="caution">
    <text evidence="2">The sequence shown here is derived from an EMBL/GenBank/DDBJ whole genome shotgun (WGS) entry which is preliminary data.</text>
</comment>
<dbReference type="SUPFAM" id="SSF55729">
    <property type="entry name" value="Acyl-CoA N-acyltransferases (Nat)"/>
    <property type="match status" value="2"/>
</dbReference>
<keyword evidence="2" id="KW-0012">Acyltransferase</keyword>
<reference evidence="3" key="1">
    <citation type="journal article" date="2019" name="Int. J. Syst. Evol. Microbiol.">
        <title>The Global Catalogue of Microorganisms (GCM) 10K type strain sequencing project: providing services to taxonomists for standard genome sequencing and annotation.</title>
        <authorList>
            <consortium name="The Broad Institute Genomics Platform"/>
            <consortium name="The Broad Institute Genome Sequencing Center for Infectious Disease"/>
            <person name="Wu L."/>
            <person name="Ma J."/>
        </authorList>
    </citation>
    <scope>NUCLEOTIDE SEQUENCE [LARGE SCALE GENOMIC DNA]</scope>
    <source>
        <strain evidence="3">IBRC-M 10908</strain>
    </source>
</reference>
<dbReference type="Gene3D" id="3.40.630.30">
    <property type="match status" value="1"/>
</dbReference>
<evidence type="ECO:0000313" key="2">
    <source>
        <dbReference type="EMBL" id="MFC4336463.1"/>
    </source>
</evidence>
<dbReference type="EC" id="2.3.1.-" evidence="2"/>
<dbReference type="InterPro" id="IPR000182">
    <property type="entry name" value="GNAT_dom"/>
</dbReference>
<dbReference type="Proteomes" id="UP001595823">
    <property type="component" value="Unassembled WGS sequence"/>
</dbReference>
<dbReference type="Pfam" id="PF00583">
    <property type="entry name" value="Acetyltransf_1"/>
    <property type="match status" value="1"/>
</dbReference>
<keyword evidence="2" id="KW-0808">Transferase</keyword>
<gene>
    <name evidence="2" type="ORF">ACFPET_14765</name>
</gene>